<name>A0A6P1E298_9GAMM</name>
<dbReference type="AlphaFoldDB" id="A0A6P1E298"/>
<reference evidence="1 2" key="2">
    <citation type="submission" date="2020-02" db="EMBL/GenBank/DDBJ databases">
        <title>Genome sequences of Thiorhodococcus mannitoliphagus and Thiorhodococcus minor, purple sulfur photosynthetic bacteria in the gammaproteobacterial family, Chromatiaceae.</title>
        <authorList>
            <person name="Aviles F.A."/>
            <person name="Meyer T.E."/>
            <person name="Kyndt J.A."/>
        </authorList>
    </citation>
    <scope>NUCLEOTIDE SEQUENCE [LARGE SCALE GENOMIC DNA]</scope>
    <source>
        <strain evidence="1 2">DSM 18266</strain>
    </source>
</reference>
<comment type="caution">
    <text evidence="1">The sequence shown here is derived from an EMBL/GenBank/DDBJ whole genome shotgun (WGS) entry which is preliminary data.</text>
</comment>
<dbReference type="EMBL" id="JAAIJR010000420">
    <property type="protein sequence ID" value="NEX23900.1"/>
    <property type="molecule type" value="Genomic_DNA"/>
</dbReference>
<proteinExistence type="predicted"/>
<dbReference type="RefSeq" id="WP_164657288.1">
    <property type="nucleotide sequence ID" value="NZ_JAAIJR010000420.1"/>
</dbReference>
<reference evidence="2" key="1">
    <citation type="journal article" date="2020" name="Microbiol. Resour. Announc.">
        <title>Draft Genome Sequences of Thiorhodococcus mannitoliphagus and Thiorhodococcus minor, Purple Sulfur Photosynthetic Bacteria in the Gammaproteobacterial Family Chromatiaceae.</title>
        <authorList>
            <person name="Aviles F.A."/>
            <person name="Meyer T.E."/>
            <person name="Kyndt J.A."/>
        </authorList>
    </citation>
    <scope>NUCLEOTIDE SEQUENCE [LARGE SCALE GENOMIC DNA]</scope>
    <source>
        <strain evidence="2">DSM 18266</strain>
    </source>
</reference>
<keyword evidence="2" id="KW-1185">Reference proteome</keyword>
<organism evidence="1 2">
    <name type="scientific">Thiorhodococcus mannitoliphagus</name>
    <dbReference type="NCBI Taxonomy" id="329406"/>
    <lineage>
        <taxon>Bacteria</taxon>
        <taxon>Pseudomonadati</taxon>
        <taxon>Pseudomonadota</taxon>
        <taxon>Gammaproteobacteria</taxon>
        <taxon>Chromatiales</taxon>
        <taxon>Chromatiaceae</taxon>
        <taxon>Thiorhodococcus</taxon>
    </lineage>
</organism>
<dbReference type="Proteomes" id="UP000471640">
    <property type="component" value="Unassembled WGS sequence"/>
</dbReference>
<evidence type="ECO:0000313" key="1">
    <source>
        <dbReference type="EMBL" id="NEX23900.1"/>
    </source>
</evidence>
<accession>A0A6P1E298</accession>
<sequence length="102" mass="11586">MALGMRVTPVNLPPGNQVRQRFLERYPDQDDAKYIGYWTVRRYVGKGTPPRELGSADAVIRYISKHAGAIGYIDDGDLTADINVLYTLNSHNLRFIESLKFQ</sequence>
<protein>
    <submittedName>
        <fullName evidence="1">Uncharacterized protein</fullName>
    </submittedName>
</protein>
<gene>
    <name evidence="1" type="ORF">G3480_27255</name>
</gene>
<evidence type="ECO:0000313" key="2">
    <source>
        <dbReference type="Proteomes" id="UP000471640"/>
    </source>
</evidence>